<organism evidence="3 4">
    <name type="scientific">Halteria grandinella</name>
    <dbReference type="NCBI Taxonomy" id="5974"/>
    <lineage>
        <taxon>Eukaryota</taxon>
        <taxon>Sar</taxon>
        <taxon>Alveolata</taxon>
        <taxon>Ciliophora</taxon>
        <taxon>Intramacronucleata</taxon>
        <taxon>Spirotrichea</taxon>
        <taxon>Stichotrichia</taxon>
        <taxon>Sporadotrichida</taxon>
        <taxon>Halteriidae</taxon>
        <taxon>Halteria</taxon>
    </lineage>
</organism>
<dbReference type="AlphaFoldDB" id="A0A8J8NUB1"/>
<keyword evidence="1" id="KW-0677">Repeat</keyword>
<gene>
    <name evidence="3" type="ORF">FGO68_gene48</name>
</gene>
<dbReference type="PROSITE" id="PS50172">
    <property type="entry name" value="BRCT"/>
    <property type="match status" value="3"/>
</dbReference>
<keyword evidence="4" id="KW-1185">Reference proteome</keyword>
<evidence type="ECO:0000313" key="3">
    <source>
        <dbReference type="EMBL" id="TNV81653.1"/>
    </source>
</evidence>
<proteinExistence type="predicted"/>
<reference evidence="3" key="1">
    <citation type="submission" date="2019-06" db="EMBL/GenBank/DDBJ databases">
        <authorList>
            <person name="Zheng W."/>
        </authorList>
    </citation>
    <scope>NUCLEOTIDE SEQUENCE</scope>
    <source>
        <strain evidence="3">QDHG01</strain>
    </source>
</reference>
<sequence length="635" mass="71274">MQDLSEEIVIKPKPVEKVVAESVNVAFEGFTKAQVQGLVGKLEGSNVNIMQNPPSNLNKAKVNGQLFVVSNNGAYKAPAALQAQTTVVPVQWVEDFTQGIVHAKYGFALSNCTFFVFSQDDDETLERLVKQNNGELTQSYAQAKLIVMPKPQNILGGNQTEHTNRLIRLFIQSHSLTYESFTSLPTIVSSHYIDDCLSSNTLLEAEPTYNAGLLFTLYLQGDRSVFYTPPKVAKKEKRQKTVGELLETVSRQQADEGIILEDCVIAVAEQELYARAFRLCNLLGAVVTDQITPQFTTHVISSKITPMLKQSLTNLQTKAVDQLNKLTKLTSDTITGGNSSTAIIGYGHNMKLVTIEWLEQCLVQGARVAEESFVPEVAQSNAGVSSEDIGRMRRQQYNVKRNTFNGMTFAIKQDSFGQTVANEEGIIVTSFGEFTSLDDMFEFMARNIIENGGKLLPTDTYTRSNYIIMDDGTNPKIWELLGQGPLVDHLNRKIIHYRWVDHCIQRNTLIDDCDKMHLLPLPNKVPIPSFSQAIVTLTLFEKNDREVFEFLVGLYGFGRNADEKQRPHRSTHIVVHKVEMLAQSATLKALSMIKTQRERPKVVSLDWLIDSMMFGQVQDGEQEQYRVDVSQVRFK</sequence>
<evidence type="ECO:0000256" key="1">
    <source>
        <dbReference type="ARBA" id="ARBA00022737"/>
    </source>
</evidence>
<dbReference type="Gene3D" id="3.40.50.10190">
    <property type="entry name" value="BRCT domain"/>
    <property type="match status" value="3"/>
</dbReference>
<feature type="domain" description="BRCT" evidence="2">
    <location>
        <begin position="283"/>
        <end position="375"/>
    </location>
</feature>
<name>A0A8J8NUB1_HALGN</name>
<protein>
    <recommendedName>
        <fullName evidence="2">BRCT domain-containing protein</fullName>
    </recommendedName>
</protein>
<evidence type="ECO:0000259" key="2">
    <source>
        <dbReference type="PROSITE" id="PS50172"/>
    </source>
</evidence>
<dbReference type="Proteomes" id="UP000785679">
    <property type="component" value="Unassembled WGS sequence"/>
</dbReference>
<dbReference type="SUPFAM" id="SSF52113">
    <property type="entry name" value="BRCT domain"/>
    <property type="match status" value="3"/>
</dbReference>
<feature type="domain" description="BRCT" evidence="2">
    <location>
        <begin position="558"/>
        <end position="625"/>
    </location>
</feature>
<dbReference type="EMBL" id="RRYP01005883">
    <property type="protein sequence ID" value="TNV81653.1"/>
    <property type="molecule type" value="Genomic_DNA"/>
</dbReference>
<dbReference type="OrthoDB" id="10576402at2759"/>
<dbReference type="InterPro" id="IPR036420">
    <property type="entry name" value="BRCT_dom_sf"/>
</dbReference>
<dbReference type="GO" id="GO:0007095">
    <property type="term" value="P:mitotic G2 DNA damage checkpoint signaling"/>
    <property type="evidence" value="ECO:0007669"/>
    <property type="project" value="TreeGrafter"/>
</dbReference>
<dbReference type="PANTHER" id="PTHR13561">
    <property type="entry name" value="DNA REPLICATION REGULATOR DPB11-RELATED"/>
    <property type="match status" value="1"/>
</dbReference>
<dbReference type="GO" id="GO:0033314">
    <property type="term" value="P:mitotic DNA replication checkpoint signaling"/>
    <property type="evidence" value="ECO:0007669"/>
    <property type="project" value="TreeGrafter"/>
</dbReference>
<dbReference type="InterPro" id="IPR001357">
    <property type="entry name" value="BRCT_dom"/>
</dbReference>
<feature type="domain" description="BRCT" evidence="2">
    <location>
        <begin position="399"/>
        <end position="517"/>
    </location>
</feature>
<comment type="caution">
    <text evidence="3">The sequence shown here is derived from an EMBL/GenBank/DDBJ whole genome shotgun (WGS) entry which is preliminary data.</text>
</comment>
<dbReference type="PANTHER" id="PTHR13561:SF20">
    <property type="entry name" value="DNA TOPOISOMERASE 2-BINDING PROTEIN 1"/>
    <property type="match status" value="1"/>
</dbReference>
<accession>A0A8J8NUB1</accession>
<evidence type="ECO:0000313" key="4">
    <source>
        <dbReference type="Proteomes" id="UP000785679"/>
    </source>
</evidence>
<dbReference type="GO" id="GO:0006270">
    <property type="term" value="P:DNA replication initiation"/>
    <property type="evidence" value="ECO:0007669"/>
    <property type="project" value="TreeGrafter"/>
</dbReference>